<feature type="compositionally biased region" description="Pro residues" evidence="1">
    <location>
        <begin position="164"/>
        <end position="176"/>
    </location>
</feature>
<dbReference type="EMBL" id="CP053452">
    <property type="protein sequence ID" value="QJW95838.1"/>
    <property type="molecule type" value="Genomic_DNA"/>
</dbReference>
<proteinExistence type="predicted"/>
<evidence type="ECO:0000313" key="2">
    <source>
        <dbReference type="EMBL" id="QJW95838.1"/>
    </source>
</evidence>
<gene>
    <name evidence="2" type="ORF">FTUN_3392</name>
</gene>
<evidence type="ECO:0000256" key="1">
    <source>
        <dbReference type="SAM" id="MobiDB-lite"/>
    </source>
</evidence>
<accession>A0A6M5YPI9</accession>
<protein>
    <submittedName>
        <fullName evidence="2">Uncharacterized protein</fullName>
    </submittedName>
</protein>
<feature type="region of interest" description="Disordered" evidence="1">
    <location>
        <begin position="137"/>
        <end position="182"/>
    </location>
</feature>
<evidence type="ECO:0000313" key="3">
    <source>
        <dbReference type="Proteomes" id="UP000503447"/>
    </source>
</evidence>
<dbReference type="AlphaFoldDB" id="A0A6M5YPI9"/>
<sequence>MVAEAMGQLRSAEQATFALKLAKIPISSRHVQRLAQEIGNEMAHQRDDQVIQQRRRELPVRVSATPEVVAVEVDGGRLRTRAQGCGPGVHEVQGKEEKVAALMTLKSPTFEHDPQSEPPPSFLQPRRVRRLVTQMKGLAGENTPDRPEDAPDLQEHAVEEEEPAPQPPPSQPPPPSKAVDYSGRPQRLVRTCVASMSCSDQFGPMMAAEAQERDFYRAPRKAFVGDGAEYNWSIHRGYFADFEPITDFLHALCYVYLAAWAESDTEAQQWSLYETWLRACWQGRVSDVIAELEGVQQRVGMPPDGEELDKKDPRRLVSEALSYLGNNQRRMDYPRYRREGLPITSSWVESLVGDFNARVKSRQQFWNRPKGPEPILQLRAAVLSEDERLDRFFAQRPGNPRRGRKAA</sequence>
<organism evidence="2 3">
    <name type="scientific">Frigoriglobus tundricola</name>
    <dbReference type="NCBI Taxonomy" id="2774151"/>
    <lineage>
        <taxon>Bacteria</taxon>
        <taxon>Pseudomonadati</taxon>
        <taxon>Planctomycetota</taxon>
        <taxon>Planctomycetia</taxon>
        <taxon>Gemmatales</taxon>
        <taxon>Gemmataceae</taxon>
        <taxon>Frigoriglobus</taxon>
    </lineage>
</organism>
<keyword evidence="3" id="KW-1185">Reference proteome</keyword>
<feature type="compositionally biased region" description="Basic and acidic residues" evidence="1">
    <location>
        <begin position="143"/>
        <end position="157"/>
    </location>
</feature>
<dbReference type="Proteomes" id="UP000503447">
    <property type="component" value="Chromosome"/>
</dbReference>
<dbReference type="KEGG" id="ftj:FTUN_3392"/>
<name>A0A6M5YPI9_9BACT</name>
<feature type="region of interest" description="Disordered" evidence="1">
    <location>
        <begin position="108"/>
        <end position="127"/>
    </location>
</feature>
<reference evidence="3" key="1">
    <citation type="submission" date="2020-05" db="EMBL/GenBank/DDBJ databases">
        <title>Frigoriglobus tundricola gen. nov., sp. nov., a psychrotolerant cellulolytic planctomycete of the family Gemmataceae with two divergent copies of 16S rRNA gene.</title>
        <authorList>
            <person name="Kulichevskaya I.S."/>
            <person name="Ivanova A.A."/>
            <person name="Naumoff D.G."/>
            <person name="Beletsky A.V."/>
            <person name="Rijpstra W.I.C."/>
            <person name="Sinninghe Damste J.S."/>
            <person name="Mardanov A.V."/>
            <person name="Ravin N.V."/>
            <person name="Dedysh S.N."/>
        </authorList>
    </citation>
    <scope>NUCLEOTIDE SEQUENCE [LARGE SCALE GENOMIC DNA]</scope>
    <source>
        <strain evidence="3">PL17</strain>
    </source>
</reference>